<proteinExistence type="predicted"/>
<protein>
    <submittedName>
        <fullName evidence="1">Uncharacterized protein</fullName>
    </submittedName>
</protein>
<dbReference type="EMBL" id="HACA01012945">
    <property type="protein sequence ID" value="CDW30306.1"/>
    <property type="molecule type" value="Transcribed_RNA"/>
</dbReference>
<reference evidence="1" key="1">
    <citation type="submission" date="2014-05" db="EMBL/GenBank/DDBJ databases">
        <authorList>
            <person name="Chronopoulou M."/>
        </authorList>
    </citation>
    <scope>NUCLEOTIDE SEQUENCE</scope>
    <source>
        <tissue evidence="1">Whole organism</tissue>
    </source>
</reference>
<accession>A0A0K2TY54</accession>
<organism evidence="1">
    <name type="scientific">Lepeophtheirus salmonis</name>
    <name type="common">Salmon louse</name>
    <name type="synonym">Caligus salmonis</name>
    <dbReference type="NCBI Taxonomy" id="72036"/>
    <lineage>
        <taxon>Eukaryota</taxon>
        <taxon>Metazoa</taxon>
        <taxon>Ecdysozoa</taxon>
        <taxon>Arthropoda</taxon>
        <taxon>Crustacea</taxon>
        <taxon>Multicrustacea</taxon>
        <taxon>Hexanauplia</taxon>
        <taxon>Copepoda</taxon>
        <taxon>Siphonostomatoida</taxon>
        <taxon>Caligidae</taxon>
        <taxon>Lepeophtheirus</taxon>
    </lineage>
</organism>
<sequence length="25" mass="2868">MLAVVSGIPGIIRRRRTYTVCFNIM</sequence>
<evidence type="ECO:0000313" key="1">
    <source>
        <dbReference type="EMBL" id="CDW30306.1"/>
    </source>
</evidence>
<dbReference type="AlphaFoldDB" id="A0A0K2TY54"/>
<name>A0A0K2TY54_LEPSM</name>